<dbReference type="InterPro" id="IPR050194">
    <property type="entry name" value="Glycosyltransferase_grp1"/>
</dbReference>
<dbReference type="EMBL" id="AP021874">
    <property type="protein sequence ID" value="BBO68394.1"/>
    <property type="molecule type" value="Genomic_DNA"/>
</dbReference>
<dbReference type="CDD" id="cd03801">
    <property type="entry name" value="GT4_PimA-like"/>
    <property type="match status" value="1"/>
</dbReference>
<protein>
    <submittedName>
        <fullName evidence="2">Glycosyl transferase</fullName>
    </submittedName>
</protein>
<evidence type="ECO:0000313" key="3">
    <source>
        <dbReference type="Proteomes" id="UP000427906"/>
    </source>
</evidence>
<gene>
    <name evidence="2" type="ORF">DSCA_23240</name>
</gene>
<proteinExistence type="predicted"/>
<dbReference type="Pfam" id="PF00534">
    <property type="entry name" value="Glycos_transf_1"/>
    <property type="match status" value="1"/>
</dbReference>
<dbReference type="PANTHER" id="PTHR45947">
    <property type="entry name" value="SULFOQUINOVOSYL TRANSFERASE SQD2"/>
    <property type="match status" value="1"/>
</dbReference>
<dbReference type="OrthoDB" id="267270at2"/>
<accession>A0A5K7YQ08</accession>
<dbReference type="Gene3D" id="3.40.50.2000">
    <property type="entry name" value="Glycogen Phosphorylase B"/>
    <property type="match status" value="2"/>
</dbReference>
<feature type="domain" description="Glycosyl transferase family 1" evidence="1">
    <location>
        <begin position="228"/>
        <end position="400"/>
    </location>
</feature>
<evidence type="ECO:0000313" key="2">
    <source>
        <dbReference type="EMBL" id="BBO68394.1"/>
    </source>
</evidence>
<keyword evidence="2" id="KW-0808">Transferase</keyword>
<dbReference type="PANTHER" id="PTHR45947:SF13">
    <property type="entry name" value="TRANSFERASE"/>
    <property type="match status" value="1"/>
</dbReference>
<dbReference type="Proteomes" id="UP000427906">
    <property type="component" value="Chromosome"/>
</dbReference>
<dbReference type="AlphaFoldDB" id="A0A5K7YQ08"/>
<reference evidence="2 3" key="1">
    <citation type="submission" date="2019-11" db="EMBL/GenBank/DDBJ databases">
        <title>Comparative genomics of hydrocarbon-degrading Desulfosarcina strains.</title>
        <authorList>
            <person name="Watanabe M."/>
            <person name="Kojima H."/>
            <person name="Fukui M."/>
        </authorList>
    </citation>
    <scope>NUCLEOTIDE SEQUENCE [LARGE SCALE GENOMIC DNA]</scope>
    <source>
        <strain evidence="2 3">PL12</strain>
    </source>
</reference>
<organism evidence="2 3">
    <name type="scientific">Desulfosarcina alkanivorans</name>
    <dbReference type="NCBI Taxonomy" id="571177"/>
    <lineage>
        <taxon>Bacteria</taxon>
        <taxon>Pseudomonadati</taxon>
        <taxon>Thermodesulfobacteriota</taxon>
        <taxon>Desulfobacteria</taxon>
        <taxon>Desulfobacterales</taxon>
        <taxon>Desulfosarcinaceae</taxon>
        <taxon>Desulfosarcina</taxon>
    </lineage>
</organism>
<keyword evidence="3" id="KW-1185">Reference proteome</keyword>
<sequence length="423" mass="48430">MKVLLSHYRYFVSSGPERYMFNLIKHMDQGGIDILPFSVTYDQNQPSQYRQYFVPPIGRTDQVYFHEHERSLRTFSRTLSRLIFSREVEKAVSRMIEETKPDIAYILCYLRKLSPSLLKGIKKHNLPIVARLSDFGMVCPQQHCLRSGKPCTLCVEGNLLPSIRHRCVKGSHLASAVDAMATWYHRFKRYFELIDCFIATNPFMAEIMVRAGYPDSRIECIPTFTDTEAFKPTHAEKNGKQLVYIGRLDPPKGLEVLIEAMGILKNERKIDGLKAVVIGAGHDQDYVSRLHRQIQTNNLERYVDMKGKMPPDTIADYLGSAYMTVIPSIWYENLPNTLIESYACGTPVVASKIGSLAMVVEENQTGLLFEPGNANDLADKLCFAMEHPSRIHEYALNCYQKATNEFSYQAHIDLLMKTFERFV</sequence>
<dbReference type="GO" id="GO:0016757">
    <property type="term" value="F:glycosyltransferase activity"/>
    <property type="evidence" value="ECO:0007669"/>
    <property type="project" value="InterPro"/>
</dbReference>
<dbReference type="KEGG" id="dalk:DSCA_23240"/>
<dbReference type="SUPFAM" id="SSF53756">
    <property type="entry name" value="UDP-Glycosyltransferase/glycogen phosphorylase"/>
    <property type="match status" value="1"/>
</dbReference>
<dbReference type="InterPro" id="IPR001296">
    <property type="entry name" value="Glyco_trans_1"/>
</dbReference>
<evidence type="ECO:0000259" key="1">
    <source>
        <dbReference type="Pfam" id="PF00534"/>
    </source>
</evidence>
<name>A0A5K7YQ08_9BACT</name>